<keyword evidence="4" id="KW-1003">Cell membrane</keyword>
<dbReference type="InterPro" id="IPR004485">
    <property type="entry name" value="Cobalamin_biosynth_CobD/CbiB"/>
</dbReference>
<evidence type="ECO:0000256" key="6">
    <source>
        <dbReference type="ARBA" id="ARBA00022692"/>
    </source>
</evidence>
<keyword evidence="6 9" id="KW-0812">Transmembrane</keyword>
<evidence type="ECO:0000256" key="9">
    <source>
        <dbReference type="SAM" id="Phobius"/>
    </source>
</evidence>
<dbReference type="PANTHER" id="PTHR34308:SF1">
    <property type="entry name" value="COBALAMIN BIOSYNTHESIS PROTEIN CBIB"/>
    <property type="match status" value="1"/>
</dbReference>
<sequence>MTLLAWGVAWLLDFIIGDPQSWPHPVRWIGNLIAAVQRGVRRYCRSDVALRVGGAVMWLVVVGLTWSLCWGVLALARTVHPWLGWLVEVWMIFTVLAGRCLAQSARDVERPLRAGDLAEEPYQAVVDRRARHVAACAAAD</sequence>
<dbReference type="PANTHER" id="PTHR34308">
    <property type="entry name" value="COBALAMIN BIOSYNTHESIS PROTEIN CBIB"/>
    <property type="match status" value="1"/>
</dbReference>
<dbReference type="Pfam" id="PF03186">
    <property type="entry name" value="CobD_Cbib"/>
    <property type="match status" value="1"/>
</dbReference>
<feature type="transmembrane region" description="Helical" evidence="9">
    <location>
        <begin position="82"/>
        <end position="102"/>
    </location>
</feature>
<protein>
    <submittedName>
        <fullName evidence="10">Adenosylcobinamide-phosphate synthase</fullName>
    </submittedName>
</protein>
<accession>A0A7H4PIS1</accession>
<evidence type="ECO:0000256" key="3">
    <source>
        <dbReference type="ARBA" id="ARBA00006263"/>
    </source>
</evidence>
<evidence type="ECO:0000313" key="10">
    <source>
        <dbReference type="EMBL" id="STW72498.1"/>
    </source>
</evidence>
<evidence type="ECO:0000256" key="2">
    <source>
        <dbReference type="ARBA" id="ARBA00004953"/>
    </source>
</evidence>
<dbReference type="EMBL" id="UGMS01000002">
    <property type="protein sequence ID" value="STW72498.1"/>
    <property type="molecule type" value="Genomic_DNA"/>
</dbReference>
<reference evidence="10 11" key="1">
    <citation type="submission" date="2018-06" db="EMBL/GenBank/DDBJ databases">
        <authorList>
            <consortium name="Pathogen Informatics"/>
            <person name="Doyle S."/>
        </authorList>
    </citation>
    <scope>NUCLEOTIDE SEQUENCE [LARGE SCALE GENOMIC DNA]</scope>
    <source>
        <strain evidence="10 11">NCTC11685</strain>
    </source>
</reference>
<comment type="similarity">
    <text evidence="3">Belongs to the CobD/CbiB family.</text>
</comment>
<proteinExistence type="inferred from homology"/>
<dbReference type="AlphaFoldDB" id="A0A7H4PIS1"/>
<evidence type="ECO:0000256" key="1">
    <source>
        <dbReference type="ARBA" id="ARBA00004651"/>
    </source>
</evidence>
<keyword evidence="8 9" id="KW-0472">Membrane</keyword>
<name>A0A7H4PIS1_9ENTR</name>
<evidence type="ECO:0000256" key="4">
    <source>
        <dbReference type="ARBA" id="ARBA00022475"/>
    </source>
</evidence>
<organism evidence="10 11">
    <name type="scientific">Klebsiella michiganensis</name>
    <dbReference type="NCBI Taxonomy" id="1134687"/>
    <lineage>
        <taxon>Bacteria</taxon>
        <taxon>Pseudomonadati</taxon>
        <taxon>Pseudomonadota</taxon>
        <taxon>Gammaproteobacteria</taxon>
        <taxon>Enterobacterales</taxon>
        <taxon>Enterobacteriaceae</taxon>
        <taxon>Klebsiella/Raoultella group</taxon>
        <taxon>Klebsiella</taxon>
    </lineage>
</organism>
<evidence type="ECO:0000256" key="8">
    <source>
        <dbReference type="ARBA" id="ARBA00023136"/>
    </source>
</evidence>
<dbReference type="GO" id="GO:0005886">
    <property type="term" value="C:plasma membrane"/>
    <property type="evidence" value="ECO:0007669"/>
    <property type="project" value="UniProtKB-SubCell"/>
</dbReference>
<dbReference type="GO" id="GO:0009236">
    <property type="term" value="P:cobalamin biosynthetic process"/>
    <property type="evidence" value="ECO:0007669"/>
    <property type="project" value="UniProtKB-UniPathway"/>
</dbReference>
<dbReference type="GO" id="GO:0048472">
    <property type="term" value="F:threonine-phosphate decarboxylase activity"/>
    <property type="evidence" value="ECO:0007669"/>
    <property type="project" value="InterPro"/>
</dbReference>
<keyword evidence="7 9" id="KW-1133">Transmembrane helix</keyword>
<comment type="caution">
    <text evidence="10">The sequence shown here is derived from an EMBL/GenBank/DDBJ whole genome shotgun (WGS) entry which is preliminary data.</text>
</comment>
<comment type="pathway">
    <text evidence="2">Cofactor biosynthesis; adenosylcobalamin biosynthesis.</text>
</comment>
<feature type="transmembrane region" description="Helical" evidence="9">
    <location>
        <begin position="48"/>
        <end position="76"/>
    </location>
</feature>
<gene>
    <name evidence="10" type="ORF">NCTC11685_05589</name>
</gene>
<dbReference type="Proteomes" id="UP000254863">
    <property type="component" value="Unassembled WGS sequence"/>
</dbReference>
<evidence type="ECO:0000256" key="5">
    <source>
        <dbReference type="ARBA" id="ARBA00022573"/>
    </source>
</evidence>
<keyword evidence="5" id="KW-0169">Cobalamin biosynthesis</keyword>
<evidence type="ECO:0000256" key="7">
    <source>
        <dbReference type="ARBA" id="ARBA00022989"/>
    </source>
</evidence>
<comment type="subcellular location">
    <subcellularLocation>
        <location evidence="1">Cell membrane</location>
        <topology evidence="1">Multi-pass membrane protein</topology>
    </subcellularLocation>
</comment>
<evidence type="ECO:0000313" key="11">
    <source>
        <dbReference type="Proteomes" id="UP000254863"/>
    </source>
</evidence>
<dbReference type="UniPathway" id="UPA00148"/>